<sequence length="112" mass="12100">MKLVRFVCYLVAALLFGVIAFANRQVVTLHLDPFNPEAGYLPSVETRLAIVILATLMIGFVAGGIVMWFVQGKHRKAARAARADARIAHREAEEAQAKLPPPRPGGLPAKAA</sequence>
<feature type="domain" description="Lipopolysaccharide assembly protein A" evidence="7">
    <location>
        <begin position="44"/>
        <end position="87"/>
    </location>
</feature>
<dbReference type="Proteomes" id="UP001055804">
    <property type="component" value="Unassembled WGS sequence"/>
</dbReference>
<evidence type="ECO:0000256" key="6">
    <source>
        <dbReference type="SAM" id="Phobius"/>
    </source>
</evidence>
<protein>
    <submittedName>
        <fullName evidence="8">LapA family protein</fullName>
    </submittedName>
</protein>
<evidence type="ECO:0000259" key="7">
    <source>
        <dbReference type="Pfam" id="PF06305"/>
    </source>
</evidence>
<evidence type="ECO:0000256" key="1">
    <source>
        <dbReference type="ARBA" id="ARBA00022475"/>
    </source>
</evidence>
<keyword evidence="9" id="KW-1185">Reference proteome</keyword>
<dbReference type="InterPro" id="IPR010445">
    <property type="entry name" value="LapA_dom"/>
</dbReference>
<dbReference type="GO" id="GO:0005886">
    <property type="term" value="C:plasma membrane"/>
    <property type="evidence" value="ECO:0007669"/>
    <property type="project" value="InterPro"/>
</dbReference>
<proteinExistence type="predicted"/>
<keyword evidence="2 6" id="KW-0812">Transmembrane</keyword>
<dbReference type="RefSeq" id="WP_269333145.1">
    <property type="nucleotide sequence ID" value="NZ_JAMZFT010000002.1"/>
</dbReference>
<evidence type="ECO:0000256" key="2">
    <source>
        <dbReference type="ARBA" id="ARBA00022692"/>
    </source>
</evidence>
<feature type="transmembrane region" description="Helical" evidence="6">
    <location>
        <begin position="48"/>
        <end position="70"/>
    </location>
</feature>
<evidence type="ECO:0000256" key="4">
    <source>
        <dbReference type="ARBA" id="ARBA00023136"/>
    </source>
</evidence>
<dbReference type="EMBL" id="JAMZFT010000002">
    <property type="protein sequence ID" value="MCP1337216.1"/>
    <property type="molecule type" value="Genomic_DNA"/>
</dbReference>
<organism evidence="8 9">
    <name type="scientific">Futiania mangrovi</name>
    <dbReference type="NCBI Taxonomy" id="2959716"/>
    <lineage>
        <taxon>Bacteria</taxon>
        <taxon>Pseudomonadati</taxon>
        <taxon>Pseudomonadota</taxon>
        <taxon>Alphaproteobacteria</taxon>
        <taxon>Futianiales</taxon>
        <taxon>Futianiaceae</taxon>
        <taxon>Futiania</taxon>
    </lineage>
</organism>
<dbReference type="Pfam" id="PF06305">
    <property type="entry name" value="LapA_dom"/>
    <property type="match status" value="1"/>
</dbReference>
<evidence type="ECO:0000256" key="3">
    <source>
        <dbReference type="ARBA" id="ARBA00022989"/>
    </source>
</evidence>
<keyword evidence="3 6" id="KW-1133">Transmembrane helix</keyword>
<dbReference type="AlphaFoldDB" id="A0A9J6PHC6"/>
<comment type="caution">
    <text evidence="8">The sequence shown here is derived from an EMBL/GenBank/DDBJ whole genome shotgun (WGS) entry which is preliminary data.</text>
</comment>
<keyword evidence="4 6" id="KW-0472">Membrane</keyword>
<accession>A0A9J6PHC6</accession>
<name>A0A9J6PHC6_9PROT</name>
<evidence type="ECO:0000313" key="8">
    <source>
        <dbReference type="EMBL" id="MCP1337216.1"/>
    </source>
</evidence>
<reference evidence="8" key="1">
    <citation type="submission" date="2022-06" db="EMBL/GenBank/DDBJ databases">
        <title>Isolation and Genomics of Futiania mangrovii gen. nov., sp. nov., a Rare and Metabolically-versatile member in the Class Alphaproteobacteria.</title>
        <authorList>
            <person name="Liu L."/>
            <person name="Huang W.-C."/>
            <person name="Pan J."/>
            <person name="Li J."/>
            <person name="Huang Y."/>
            <person name="Du H."/>
            <person name="Liu Y."/>
            <person name="Li M."/>
        </authorList>
    </citation>
    <scope>NUCLEOTIDE SEQUENCE</scope>
    <source>
        <strain evidence="8">FT118</strain>
    </source>
</reference>
<keyword evidence="1" id="KW-1003">Cell membrane</keyword>
<evidence type="ECO:0000256" key="5">
    <source>
        <dbReference type="SAM" id="MobiDB-lite"/>
    </source>
</evidence>
<feature type="region of interest" description="Disordered" evidence="5">
    <location>
        <begin position="88"/>
        <end position="112"/>
    </location>
</feature>
<evidence type="ECO:0000313" key="9">
    <source>
        <dbReference type="Proteomes" id="UP001055804"/>
    </source>
</evidence>
<gene>
    <name evidence="8" type="ORF">NJQ99_12410</name>
</gene>